<dbReference type="EMBL" id="GIFC01003182">
    <property type="protein sequence ID" value="MXU85265.1"/>
    <property type="molecule type" value="Transcribed_RNA"/>
</dbReference>
<accession>A0A6B0U9H8</accession>
<proteinExistence type="predicted"/>
<name>A0A6B0U9H8_IXORI</name>
<evidence type="ECO:0000256" key="1">
    <source>
        <dbReference type="SAM" id="MobiDB-lite"/>
    </source>
</evidence>
<evidence type="ECO:0000313" key="2">
    <source>
        <dbReference type="EMBL" id="MXU85265.1"/>
    </source>
</evidence>
<organism evidence="2">
    <name type="scientific">Ixodes ricinus</name>
    <name type="common">Common tick</name>
    <name type="synonym">Acarus ricinus</name>
    <dbReference type="NCBI Taxonomy" id="34613"/>
    <lineage>
        <taxon>Eukaryota</taxon>
        <taxon>Metazoa</taxon>
        <taxon>Ecdysozoa</taxon>
        <taxon>Arthropoda</taxon>
        <taxon>Chelicerata</taxon>
        <taxon>Arachnida</taxon>
        <taxon>Acari</taxon>
        <taxon>Parasitiformes</taxon>
        <taxon>Ixodida</taxon>
        <taxon>Ixodoidea</taxon>
        <taxon>Ixodidae</taxon>
        <taxon>Ixodinae</taxon>
        <taxon>Ixodes</taxon>
    </lineage>
</organism>
<protein>
    <submittedName>
        <fullName evidence="2">Putative secreted protein</fullName>
    </submittedName>
</protein>
<sequence>MRVPRQRWFPTAWATLRSTCTLGWGSFWVRGHLQTPTPLLLQAAATTVRAPSPACHPLPTATSTWLDQPTQVPFPHSLGLRKRRP</sequence>
<dbReference type="AlphaFoldDB" id="A0A6B0U9H8"/>
<reference evidence="2" key="1">
    <citation type="submission" date="2019-12" db="EMBL/GenBank/DDBJ databases">
        <title>An insight into the sialome of adult female Ixodes ricinus ticks feeding for 6 days.</title>
        <authorList>
            <person name="Perner J."/>
            <person name="Ribeiro J.M.C."/>
        </authorList>
    </citation>
    <scope>NUCLEOTIDE SEQUENCE</scope>
    <source>
        <strain evidence="2">Semi-engorged</strain>
        <tissue evidence="2">Salivary glands</tissue>
    </source>
</reference>
<feature type="compositionally biased region" description="Polar residues" evidence="1">
    <location>
        <begin position="60"/>
        <end position="71"/>
    </location>
</feature>
<feature type="region of interest" description="Disordered" evidence="1">
    <location>
        <begin position="59"/>
        <end position="85"/>
    </location>
</feature>